<reference evidence="3" key="1">
    <citation type="submission" date="2020-10" db="EMBL/GenBank/DDBJ databases">
        <title>Whole-genome sequence of Luteibacter sp. EIF3.</title>
        <authorList>
            <person name="Friedrich I."/>
            <person name="Hertel R."/>
            <person name="Daniel R."/>
        </authorList>
    </citation>
    <scope>NUCLEOTIDE SEQUENCE</scope>
    <source>
        <strain evidence="3">EIF3</strain>
    </source>
</reference>
<keyword evidence="4" id="KW-1185">Reference proteome</keyword>
<organism evidence="3 4">
    <name type="scientific">Luteibacter flocculans</name>
    <dbReference type="NCBI Taxonomy" id="2780091"/>
    <lineage>
        <taxon>Bacteria</taxon>
        <taxon>Pseudomonadati</taxon>
        <taxon>Pseudomonadota</taxon>
        <taxon>Gammaproteobacteria</taxon>
        <taxon>Lysobacterales</taxon>
        <taxon>Rhodanobacteraceae</taxon>
        <taxon>Luteibacter</taxon>
    </lineage>
</organism>
<evidence type="ECO:0000256" key="1">
    <source>
        <dbReference type="ARBA" id="ARBA00022801"/>
    </source>
</evidence>
<protein>
    <submittedName>
        <fullName evidence="3">Alpha/beta hydrolase fold domain-containing protein</fullName>
    </submittedName>
</protein>
<feature type="domain" description="Alpha/beta hydrolase fold-3" evidence="2">
    <location>
        <begin position="104"/>
        <end position="299"/>
    </location>
</feature>
<keyword evidence="1 3" id="KW-0378">Hydrolase</keyword>
<dbReference type="Pfam" id="PF07859">
    <property type="entry name" value="Abhydrolase_3"/>
    <property type="match status" value="1"/>
</dbReference>
<dbReference type="PANTHER" id="PTHR48081">
    <property type="entry name" value="AB HYDROLASE SUPERFAMILY PROTEIN C4A8.06C"/>
    <property type="match status" value="1"/>
</dbReference>
<dbReference type="InterPro" id="IPR013094">
    <property type="entry name" value="AB_hydrolase_3"/>
</dbReference>
<dbReference type="InterPro" id="IPR029058">
    <property type="entry name" value="AB_hydrolase_fold"/>
</dbReference>
<dbReference type="EMBL" id="CP063231">
    <property type="protein sequence ID" value="URL60219.1"/>
    <property type="molecule type" value="Genomic_DNA"/>
</dbReference>
<accession>A0ABY4TBF0</accession>
<dbReference type="PANTHER" id="PTHR48081:SF8">
    <property type="entry name" value="ALPHA_BETA HYDROLASE FOLD-3 DOMAIN-CONTAINING PROTEIN-RELATED"/>
    <property type="match status" value="1"/>
</dbReference>
<evidence type="ECO:0000259" key="2">
    <source>
        <dbReference type="Pfam" id="PF07859"/>
    </source>
</evidence>
<dbReference type="Gene3D" id="3.40.50.1820">
    <property type="entry name" value="alpha/beta hydrolase"/>
    <property type="match status" value="1"/>
</dbReference>
<dbReference type="SUPFAM" id="SSF53474">
    <property type="entry name" value="alpha/beta-Hydrolases"/>
    <property type="match status" value="1"/>
</dbReference>
<dbReference type="InterPro" id="IPR050300">
    <property type="entry name" value="GDXG_lipolytic_enzyme"/>
</dbReference>
<gene>
    <name evidence="3" type="ORF">IM816_00760</name>
</gene>
<evidence type="ECO:0000313" key="3">
    <source>
        <dbReference type="EMBL" id="URL60219.1"/>
    </source>
</evidence>
<sequence length="348" mass="37623">MHGTLQLEPRQIPLPASISPAARAWMGKQITSEGVARHALMSLPEVTDHSGWKRLQAMSAALYAEMLAGKHGAAGAPLQTIREGATTMHVALPSHPKSDAVYLDVHGGALVFGEGEPCRVGAQQQAELHRLVCYAVDYRVPPDHPYPAALEDCLTAYRFLLARYPAEAIVVGGRSAGGNLAVAMLHRARDEGLPMPSGLVLLSPEVDLTESGDSFQTNRDLDVVLPRSLMKQNLLYAAGHDLAHPSLSPLFGTFEDFPPTFIQSGTRDLLLSNAVRLHRALRQAKVAAELHIFEGMPHGGFGGGTPEDDDLAGELTSFVDGCLALKKTEEDEREPSLKVWREICRPVI</sequence>
<dbReference type="GO" id="GO:0016787">
    <property type="term" value="F:hydrolase activity"/>
    <property type="evidence" value="ECO:0007669"/>
    <property type="project" value="UniProtKB-KW"/>
</dbReference>
<proteinExistence type="predicted"/>
<dbReference type="Proteomes" id="UP001056681">
    <property type="component" value="Chromosome"/>
</dbReference>
<name>A0ABY4TBF0_9GAMM</name>
<evidence type="ECO:0000313" key="4">
    <source>
        <dbReference type="Proteomes" id="UP001056681"/>
    </source>
</evidence>